<dbReference type="Proteomes" id="UP001321473">
    <property type="component" value="Unassembled WGS sequence"/>
</dbReference>
<evidence type="ECO:0000313" key="2">
    <source>
        <dbReference type="Proteomes" id="UP001321473"/>
    </source>
</evidence>
<evidence type="ECO:0000313" key="1">
    <source>
        <dbReference type="EMBL" id="KAK8773529.1"/>
    </source>
</evidence>
<sequence>MITVCNSEVVGVSRSRRAGNNKCKHIVASLLHINAARTFDKLSPTDQPQKWSKAQKEKQYEPRAILDLPRAKRQRSKILLNLKVASLNSSSRIWAINLQKKCIRRAPLKLL</sequence>
<protein>
    <submittedName>
        <fullName evidence="1">Uncharacterized protein</fullName>
    </submittedName>
</protein>
<keyword evidence="2" id="KW-1185">Reference proteome</keyword>
<dbReference type="AlphaFoldDB" id="A0AAQ4EFH0"/>
<reference evidence="1 2" key="1">
    <citation type="journal article" date="2023" name="Arcadia Sci">
        <title>De novo assembly of a long-read Amblyomma americanum tick genome.</title>
        <authorList>
            <person name="Chou S."/>
            <person name="Poskanzer K.E."/>
            <person name="Rollins M."/>
            <person name="Thuy-Boun P.S."/>
        </authorList>
    </citation>
    <scope>NUCLEOTIDE SEQUENCE [LARGE SCALE GENOMIC DNA]</scope>
    <source>
        <strain evidence="1">F_SG_1</strain>
        <tissue evidence="1">Salivary glands</tissue>
    </source>
</reference>
<comment type="caution">
    <text evidence="1">The sequence shown here is derived from an EMBL/GenBank/DDBJ whole genome shotgun (WGS) entry which is preliminary data.</text>
</comment>
<accession>A0AAQ4EFH0</accession>
<proteinExistence type="predicted"/>
<name>A0AAQ4EFH0_AMBAM</name>
<gene>
    <name evidence="1" type="ORF">V5799_011939</name>
</gene>
<dbReference type="EMBL" id="JARKHS020016751">
    <property type="protein sequence ID" value="KAK8773529.1"/>
    <property type="molecule type" value="Genomic_DNA"/>
</dbReference>
<organism evidence="1 2">
    <name type="scientific">Amblyomma americanum</name>
    <name type="common">Lone star tick</name>
    <dbReference type="NCBI Taxonomy" id="6943"/>
    <lineage>
        <taxon>Eukaryota</taxon>
        <taxon>Metazoa</taxon>
        <taxon>Ecdysozoa</taxon>
        <taxon>Arthropoda</taxon>
        <taxon>Chelicerata</taxon>
        <taxon>Arachnida</taxon>
        <taxon>Acari</taxon>
        <taxon>Parasitiformes</taxon>
        <taxon>Ixodida</taxon>
        <taxon>Ixodoidea</taxon>
        <taxon>Ixodidae</taxon>
        <taxon>Amblyomminae</taxon>
        <taxon>Amblyomma</taxon>
    </lineage>
</organism>